<dbReference type="PANTHER" id="PTHR10695">
    <property type="entry name" value="DEPHOSPHO-COA KINASE-RELATED"/>
    <property type="match status" value="1"/>
</dbReference>
<keyword evidence="5 7" id="KW-0808">Transferase</keyword>
<dbReference type="CDD" id="cd02022">
    <property type="entry name" value="DPCK"/>
    <property type="match status" value="1"/>
</dbReference>
<evidence type="ECO:0000256" key="1">
    <source>
        <dbReference type="ARBA" id="ARBA00009018"/>
    </source>
</evidence>
<comment type="function">
    <text evidence="5">Catalyzes the phosphorylation of the 3'-hydroxyl group of dephosphocoenzyme A to form coenzyme A.</text>
</comment>
<dbReference type="InterPro" id="IPR001977">
    <property type="entry name" value="Depp_CoAkinase"/>
</dbReference>
<evidence type="ECO:0000256" key="5">
    <source>
        <dbReference type="HAMAP-Rule" id="MF_00376"/>
    </source>
</evidence>
<dbReference type="Proteomes" id="UP001611251">
    <property type="component" value="Unassembled WGS sequence"/>
</dbReference>
<dbReference type="EMBL" id="JBGFSN010000003">
    <property type="protein sequence ID" value="MFH8133393.1"/>
    <property type="molecule type" value="Genomic_DNA"/>
</dbReference>
<protein>
    <recommendedName>
        <fullName evidence="5 6">Dephospho-CoA kinase</fullName>
        <ecNumber evidence="5 6">2.7.1.24</ecNumber>
    </recommendedName>
    <alternativeName>
        <fullName evidence="5">Dephosphocoenzyme A kinase</fullName>
    </alternativeName>
</protein>
<comment type="similarity">
    <text evidence="1 5">Belongs to the CoaE family.</text>
</comment>
<evidence type="ECO:0000256" key="2">
    <source>
        <dbReference type="ARBA" id="ARBA00022741"/>
    </source>
</evidence>
<evidence type="ECO:0000256" key="3">
    <source>
        <dbReference type="ARBA" id="ARBA00022840"/>
    </source>
</evidence>
<keyword evidence="4 5" id="KW-0173">Coenzyme A biosynthesis</keyword>
<dbReference type="EC" id="2.7.1.24" evidence="5 6"/>
<feature type="binding site" evidence="5">
    <location>
        <begin position="12"/>
        <end position="17"/>
    </location>
    <ligand>
        <name>ATP</name>
        <dbReference type="ChEBI" id="CHEBI:30616"/>
    </ligand>
</feature>
<comment type="pathway">
    <text evidence="5">Cofactor biosynthesis; coenzyme A biosynthesis; CoA from (R)-pantothenate: step 5/5.</text>
</comment>
<dbReference type="InterPro" id="IPR027417">
    <property type="entry name" value="P-loop_NTPase"/>
</dbReference>
<organism evidence="7 8">
    <name type="scientific">Pantoea osteomyelitidis</name>
    <dbReference type="NCBI Taxonomy" id="3230026"/>
    <lineage>
        <taxon>Bacteria</taxon>
        <taxon>Pseudomonadati</taxon>
        <taxon>Pseudomonadota</taxon>
        <taxon>Gammaproteobacteria</taxon>
        <taxon>Enterobacterales</taxon>
        <taxon>Erwiniaceae</taxon>
        <taxon>Pantoea</taxon>
    </lineage>
</organism>
<dbReference type="PROSITE" id="PS51219">
    <property type="entry name" value="DPCK"/>
    <property type="match status" value="1"/>
</dbReference>
<comment type="caution">
    <text evidence="7">The sequence shown here is derived from an EMBL/GenBank/DDBJ whole genome shotgun (WGS) entry which is preliminary data.</text>
</comment>
<evidence type="ECO:0000313" key="7">
    <source>
        <dbReference type="EMBL" id="MFH8133393.1"/>
    </source>
</evidence>
<dbReference type="SUPFAM" id="SSF52540">
    <property type="entry name" value="P-loop containing nucleoside triphosphate hydrolases"/>
    <property type="match status" value="1"/>
</dbReference>
<dbReference type="NCBIfam" id="TIGR00152">
    <property type="entry name" value="dephospho-CoA kinase"/>
    <property type="match status" value="1"/>
</dbReference>
<dbReference type="HAMAP" id="MF_00376">
    <property type="entry name" value="Dephospho_CoA_kinase"/>
    <property type="match status" value="1"/>
</dbReference>
<reference evidence="7 8" key="1">
    <citation type="submission" date="2024-08" db="EMBL/GenBank/DDBJ databases">
        <title>Pantoea ronii - a newly identified human opportunistic pathogen.</title>
        <authorList>
            <person name="Keidar-Friedman D."/>
            <person name="Sorek N."/>
            <person name="Leshin-Carmel D."/>
            <person name="Tsur A."/>
            <person name="Amsalem M."/>
            <person name="Tolkach D."/>
            <person name="Brosh-Nissimov T."/>
        </authorList>
    </citation>
    <scope>NUCLEOTIDE SEQUENCE [LARGE SCALE GENOMIC DNA]</scope>
    <source>
        <strain evidence="7 8">AA23256</strain>
    </source>
</reference>
<dbReference type="GO" id="GO:0004140">
    <property type="term" value="F:dephospho-CoA kinase activity"/>
    <property type="evidence" value="ECO:0007669"/>
    <property type="project" value="UniProtKB-EC"/>
</dbReference>
<keyword evidence="2 5" id="KW-0547">Nucleotide-binding</keyword>
<accession>A0ABW7PSW0</accession>
<dbReference type="RefSeq" id="WP_397212294.1">
    <property type="nucleotide sequence ID" value="NZ_JBGFSN010000003.1"/>
</dbReference>
<comment type="subcellular location">
    <subcellularLocation>
        <location evidence="5">Cytoplasm</location>
    </subcellularLocation>
</comment>
<sequence>MPYTVALTGGIGSGKSTIANAFADFGVEIIDADIIAREVVEPGTPALQAIAQRYGNRMLNPDGTLLRAALREVIFRSPDEKAWLNQLLHPLINARTRQLKAQAASPYVLWVVPLLVENGLQQQADRVLVVDVDEETQITRTLKRDRISPEQAKNILAAQATRQQRLAAADDVIDNSGAPEAALPYVAELHQRYLALAATKQD</sequence>
<evidence type="ECO:0000256" key="4">
    <source>
        <dbReference type="ARBA" id="ARBA00022993"/>
    </source>
</evidence>
<dbReference type="PANTHER" id="PTHR10695:SF46">
    <property type="entry name" value="BIFUNCTIONAL COENZYME A SYNTHASE-RELATED"/>
    <property type="match status" value="1"/>
</dbReference>
<name>A0ABW7PSW0_9GAMM</name>
<keyword evidence="5 7" id="KW-0418">Kinase</keyword>
<evidence type="ECO:0000256" key="6">
    <source>
        <dbReference type="NCBIfam" id="TIGR00152"/>
    </source>
</evidence>
<keyword evidence="3 5" id="KW-0067">ATP-binding</keyword>
<dbReference type="Pfam" id="PF01121">
    <property type="entry name" value="CoaE"/>
    <property type="match status" value="1"/>
</dbReference>
<keyword evidence="5" id="KW-0963">Cytoplasm</keyword>
<gene>
    <name evidence="5 7" type="primary">coaE</name>
    <name evidence="7" type="ORF">ABU178_04245</name>
</gene>
<proteinExistence type="inferred from homology"/>
<keyword evidence="8" id="KW-1185">Reference proteome</keyword>
<dbReference type="Gene3D" id="3.40.50.300">
    <property type="entry name" value="P-loop containing nucleotide triphosphate hydrolases"/>
    <property type="match status" value="1"/>
</dbReference>
<evidence type="ECO:0000313" key="8">
    <source>
        <dbReference type="Proteomes" id="UP001611251"/>
    </source>
</evidence>
<comment type="catalytic activity">
    <reaction evidence="5">
        <text>3'-dephospho-CoA + ATP = ADP + CoA + H(+)</text>
        <dbReference type="Rhea" id="RHEA:18245"/>
        <dbReference type="ChEBI" id="CHEBI:15378"/>
        <dbReference type="ChEBI" id="CHEBI:30616"/>
        <dbReference type="ChEBI" id="CHEBI:57287"/>
        <dbReference type="ChEBI" id="CHEBI:57328"/>
        <dbReference type="ChEBI" id="CHEBI:456216"/>
        <dbReference type="EC" id="2.7.1.24"/>
    </reaction>
</comment>